<protein>
    <submittedName>
        <fullName evidence="1">Radical SAM superfamily</fullName>
    </submittedName>
</protein>
<sequence>MKTTNTTLLDALKTINTVTEDYSVTIYVEEGYRHYDLTDQRDMWFCVRIIETADQQEISIAEAAEQYMNYVEIEGCAHRCTQCAHCYKGKCMMYKHNNQTWDEYLKDIEPKTVLSKEIIKLANSVEGEQDDKLLVTDLIALAEKEGA</sequence>
<proteinExistence type="predicted"/>
<evidence type="ECO:0000313" key="1">
    <source>
        <dbReference type="EMBL" id="DAE21475.1"/>
    </source>
</evidence>
<reference evidence="1" key="1">
    <citation type="journal article" date="2021" name="Proc. Natl. Acad. Sci. U.S.A.">
        <title>A Catalog of Tens of Thousands of Viruses from Human Metagenomes Reveals Hidden Associations with Chronic Diseases.</title>
        <authorList>
            <person name="Tisza M.J."/>
            <person name="Buck C.B."/>
        </authorList>
    </citation>
    <scope>NUCLEOTIDE SEQUENCE</scope>
    <source>
        <strain evidence="1">CtgXL3</strain>
    </source>
</reference>
<dbReference type="EMBL" id="BK015712">
    <property type="protein sequence ID" value="DAE21475.1"/>
    <property type="molecule type" value="Genomic_DNA"/>
</dbReference>
<name>A0A8S5QRM9_9CAUD</name>
<organism evidence="1">
    <name type="scientific">Myoviridae sp. ctgXL3</name>
    <dbReference type="NCBI Taxonomy" id="2826681"/>
    <lineage>
        <taxon>Viruses</taxon>
        <taxon>Duplodnaviria</taxon>
        <taxon>Heunggongvirae</taxon>
        <taxon>Uroviricota</taxon>
        <taxon>Caudoviricetes</taxon>
    </lineage>
</organism>
<accession>A0A8S5QRM9</accession>